<dbReference type="SMART" id="SM00261">
    <property type="entry name" value="FU"/>
    <property type="match status" value="2"/>
</dbReference>
<sequence>MIFQFKSCILLAILVRQVVSNWRLVDSSFTEVDITENNWKMRNDCGSSSDSSFEKEKCGQNQLTYASLSKTFKFKLFLMFFFGDSDGHNSWIKVMYDTNIASEVEQQLYKRDYKDNDLIQYSIRICNDSSSLSKFELKTIVSTIGNSNTNNSTIKICVDPEKDYMRLGIRNLLVFVNTCYPTCLTCNGPLENNCLTCFNAQSLSGGKCKCISNQQFSETYIGCRQECDRDYSIARYDNICVEDRRIKSKFTLFENNIIPQSNYYRYSPLEFQEDKFHQKNTDLIYENCNGISFIGTLQFSEGMIYQMSLQNIVKFIRVRITFYLFNLQEQSKIEILHNNQLQSRIIKDSTDFQFENLISIFQETGNCLNSYTLLRVEMIFQTYDSKPKLTIQGQLQDDNEFWGLRNITVDTGFCQENCLICSDFSNCQQCNAGFKLHKNMCIQSCPIHSSNCVGYEEFIPYSRYLATGFYDLNMTKDDIDSFYDDATDAPKNYATGQKFSFFNNKIVLGGILVWNDGSYKKTWAIQDPHYAVTVYFNITYGDAYSGQFKYKMGSSSNLYQGPYTYPGGESNLIGRTFSEKTYTQQNKRVLCNI</sequence>
<dbReference type="Proteomes" id="UP000692954">
    <property type="component" value="Unassembled WGS sequence"/>
</dbReference>
<feature type="chain" id="PRO_5035916790" description="Insulin-like growth factor binding protein, N-terminal" evidence="1">
    <location>
        <begin position="21"/>
        <end position="593"/>
    </location>
</feature>
<dbReference type="OrthoDB" id="312008at2759"/>
<keyword evidence="1" id="KW-0732">Signal</keyword>
<gene>
    <name evidence="2" type="ORF">PSON_ATCC_30995.1.T1260008</name>
</gene>
<feature type="signal peptide" evidence="1">
    <location>
        <begin position="1"/>
        <end position="20"/>
    </location>
</feature>
<name>A0A8S1QYJ5_9CILI</name>
<dbReference type="PANTHER" id="PTHR39767:SF2">
    <property type="entry name" value="CHROMOSOME UNDETERMINED SCAFFOLD_1, WHOLE GENOME SHOTGUN SEQUENCE"/>
    <property type="match status" value="1"/>
</dbReference>
<comment type="caution">
    <text evidence="2">The sequence shown here is derived from an EMBL/GenBank/DDBJ whole genome shotgun (WGS) entry which is preliminary data.</text>
</comment>
<evidence type="ECO:0000256" key="1">
    <source>
        <dbReference type="SAM" id="SignalP"/>
    </source>
</evidence>
<dbReference type="InterPro" id="IPR006212">
    <property type="entry name" value="Furin_repeat"/>
</dbReference>
<proteinExistence type="predicted"/>
<dbReference type="AlphaFoldDB" id="A0A8S1QYJ5"/>
<evidence type="ECO:0008006" key="4">
    <source>
        <dbReference type="Google" id="ProtNLM"/>
    </source>
</evidence>
<dbReference type="PANTHER" id="PTHR39767">
    <property type="entry name" value="CALCIUM/CALMODULIN-BINDING MEMBRANE PROTEIN PCM4-RELATED"/>
    <property type="match status" value="1"/>
</dbReference>
<evidence type="ECO:0000313" key="3">
    <source>
        <dbReference type="Proteomes" id="UP000692954"/>
    </source>
</evidence>
<protein>
    <recommendedName>
        <fullName evidence="4">Insulin-like growth factor binding protein, N-terminal</fullName>
    </recommendedName>
</protein>
<dbReference type="CDD" id="cd00064">
    <property type="entry name" value="FU"/>
    <property type="match status" value="2"/>
</dbReference>
<accession>A0A8S1QYJ5</accession>
<reference evidence="2" key="1">
    <citation type="submission" date="2021-01" db="EMBL/GenBank/DDBJ databases">
        <authorList>
            <consortium name="Genoscope - CEA"/>
            <person name="William W."/>
        </authorList>
    </citation>
    <scope>NUCLEOTIDE SEQUENCE</scope>
</reference>
<dbReference type="EMBL" id="CAJJDN010000126">
    <property type="protein sequence ID" value="CAD8120373.1"/>
    <property type="molecule type" value="Genomic_DNA"/>
</dbReference>
<organism evidence="2 3">
    <name type="scientific">Paramecium sonneborni</name>
    <dbReference type="NCBI Taxonomy" id="65129"/>
    <lineage>
        <taxon>Eukaryota</taxon>
        <taxon>Sar</taxon>
        <taxon>Alveolata</taxon>
        <taxon>Ciliophora</taxon>
        <taxon>Intramacronucleata</taxon>
        <taxon>Oligohymenophorea</taxon>
        <taxon>Peniculida</taxon>
        <taxon>Parameciidae</taxon>
        <taxon>Paramecium</taxon>
    </lineage>
</organism>
<keyword evidence="3" id="KW-1185">Reference proteome</keyword>
<evidence type="ECO:0000313" key="2">
    <source>
        <dbReference type="EMBL" id="CAD8120373.1"/>
    </source>
</evidence>